<evidence type="ECO:0008006" key="6">
    <source>
        <dbReference type="Google" id="ProtNLM"/>
    </source>
</evidence>
<dbReference type="InterPro" id="IPR027417">
    <property type="entry name" value="P-loop_NTPase"/>
</dbReference>
<reference evidence="4" key="1">
    <citation type="journal article" date="2023" name="Mol. Biol. Evol.">
        <title>Third-Generation Sequencing Reveals the Adaptive Role of the Epigenome in Three Deep-Sea Polychaetes.</title>
        <authorList>
            <person name="Perez M."/>
            <person name="Aroh O."/>
            <person name="Sun Y."/>
            <person name="Lan Y."/>
            <person name="Juniper S.K."/>
            <person name="Young C.R."/>
            <person name="Angers B."/>
            <person name="Qian P.Y."/>
        </authorList>
    </citation>
    <scope>NUCLEOTIDE SEQUENCE</scope>
    <source>
        <strain evidence="4">P08H-3</strain>
    </source>
</reference>
<gene>
    <name evidence="4" type="ORF">LSH36_36g08044</name>
</gene>
<name>A0AAD9NFU3_9ANNE</name>
<dbReference type="EMBL" id="JAODUP010000036">
    <property type="protein sequence ID" value="KAK2166736.1"/>
    <property type="molecule type" value="Genomic_DNA"/>
</dbReference>
<dbReference type="GO" id="GO:0005525">
    <property type="term" value="F:GTP binding"/>
    <property type="evidence" value="ECO:0007669"/>
    <property type="project" value="InterPro"/>
</dbReference>
<dbReference type="SUPFAM" id="SSF52540">
    <property type="entry name" value="P-loop containing nucleoside triphosphate hydrolases"/>
    <property type="match status" value="1"/>
</dbReference>
<dbReference type="InterPro" id="IPR052807">
    <property type="entry name" value="Mito_transl_resp_regulator"/>
</dbReference>
<dbReference type="Gene3D" id="3.40.50.300">
    <property type="entry name" value="P-loop containing nucleotide triphosphate hydrolases"/>
    <property type="match status" value="1"/>
</dbReference>
<dbReference type="Pfam" id="PF01926">
    <property type="entry name" value="MMR_HSR1"/>
    <property type="match status" value="1"/>
</dbReference>
<feature type="compositionally biased region" description="Basic and acidic residues" evidence="1">
    <location>
        <begin position="713"/>
        <end position="723"/>
    </location>
</feature>
<dbReference type="PANTHER" id="PTHR46406:SF1">
    <property type="entry name" value="NITRIC OXIDE-ASSOCIATED PROTEIN 1"/>
    <property type="match status" value="1"/>
</dbReference>
<dbReference type="InterPro" id="IPR006073">
    <property type="entry name" value="GTP-bd"/>
</dbReference>
<comment type="caution">
    <text evidence="4">The sequence shown here is derived from an EMBL/GenBank/DDBJ whole genome shotgun (WGS) entry which is preliminary data.</text>
</comment>
<evidence type="ECO:0000313" key="5">
    <source>
        <dbReference type="Proteomes" id="UP001208570"/>
    </source>
</evidence>
<evidence type="ECO:0000259" key="3">
    <source>
        <dbReference type="Pfam" id="PF21516"/>
    </source>
</evidence>
<accession>A0AAD9NFU3</accession>
<dbReference type="PANTHER" id="PTHR46406">
    <property type="entry name" value="NITRIC OXIDE-ASSOCIATED PROTEIN 1"/>
    <property type="match status" value="1"/>
</dbReference>
<feature type="domain" description="NOA1/YqeH-like C-terminal" evidence="3">
    <location>
        <begin position="584"/>
        <end position="683"/>
    </location>
</feature>
<dbReference type="AlphaFoldDB" id="A0AAD9NFU3"/>
<dbReference type="InterPro" id="IPR048422">
    <property type="entry name" value="NOA1/YqeH-like_C"/>
</dbReference>
<feature type="region of interest" description="Disordered" evidence="1">
    <location>
        <begin position="700"/>
        <end position="723"/>
    </location>
</feature>
<evidence type="ECO:0000313" key="4">
    <source>
        <dbReference type="EMBL" id="KAK2166736.1"/>
    </source>
</evidence>
<protein>
    <recommendedName>
        <fullName evidence="6">Nitric oxide-associated protein 1</fullName>
    </recommendedName>
</protein>
<evidence type="ECO:0000256" key="1">
    <source>
        <dbReference type="SAM" id="MobiDB-lite"/>
    </source>
</evidence>
<proteinExistence type="predicted"/>
<organism evidence="4 5">
    <name type="scientific">Paralvinella palmiformis</name>
    <dbReference type="NCBI Taxonomy" id="53620"/>
    <lineage>
        <taxon>Eukaryota</taxon>
        <taxon>Metazoa</taxon>
        <taxon>Spiralia</taxon>
        <taxon>Lophotrochozoa</taxon>
        <taxon>Annelida</taxon>
        <taxon>Polychaeta</taxon>
        <taxon>Sedentaria</taxon>
        <taxon>Canalipalpata</taxon>
        <taxon>Terebellida</taxon>
        <taxon>Terebelliformia</taxon>
        <taxon>Alvinellidae</taxon>
        <taxon>Paralvinella</taxon>
    </lineage>
</organism>
<dbReference type="Proteomes" id="UP001208570">
    <property type="component" value="Unassembled WGS sequence"/>
</dbReference>
<sequence length="723" mass="81836">MLKMSCLLTKTSQRVWLSRLRLQHTSGLRNRWSLRVQITGKRPFHMTTTAASSSRKFKKMEVTGESPVVEAKRSLIAEILMDDHPESVQSDIDPEIKAFNEKVKRLEQMLYEAERVDEEFNERLADEDVNEDDDDTECVENTPEGTHYLEEIVLDETAGNTVLPLDQTRKMKTSVSDEHPESVSNVPCPGCGALLHCHDPALPGYISVDKYKAIPSGELCDQFCQRCHMMRNYNEALALSVDPNLYVKIISKVREVQALTILLVDVTDIEGSLIRNLPSLIGRKRPVFIIGNKVDLLPSESQSYLKHVKSVLESVCKNEGLCDQMYVHYFGLISARTGFGVEELVTKLFRFWSRRGHVYLLGCTNVGKSSLFNMLLSSDYCKATSRDLIHRATTSVWPGTTLNLLKFPILAPDGATIQQRVKRLITERKHKHEEDKLSETSHKPIKVLPLNEPVGQTLPSKKDAILENHHKSVHGYIGTTYTYNSYENKVSEGTLTKGMLRREVFGEKETFDEAVYAESKWCHDTPGLVNPDQMINILNQQELSLVVSRSRIKPRTFVIKPGTVMFLSGLGRLDYYQGNNVIYLTVYACKKLPIHTVPYETADDFYREHIGTDTFMVPRGGSERLQRLPSLVARHFVIHGNGWKQSSADIVLSSLGWVSVTAGYNVTASVRAYTPGSRGCYLRSPPLLRYGVLQKGHRIGRTSGYKQPSSKPKQKETDDYIYR</sequence>
<feature type="domain" description="G" evidence="2">
    <location>
        <begin position="358"/>
        <end position="408"/>
    </location>
</feature>
<evidence type="ECO:0000259" key="2">
    <source>
        <dbReference type="Pfam" id="PF01926"/>
    </source>
</evidence>
<dbReference type="Pfam" id="PF21516">
    <property type="entry name" value="YqeH-like_C"/>
    <property type="match status" value="1"/>
</dbReference>
<keyword evidence="5" id="KW-1185">Reference proteome</keyword>
<dbReference type="CDD" id="cd01855">
    <property type="entry name" value="YqeH"/>
    <property type="match status" value="1"/>
</dbReference>